<feature type="domain" description="Coenzyme PQQ synthesis protein F-like C-terminal lobe" evidence="18">
    <location>
        <begin position="747"/>
        <end position="846"/>
    </location>
</feature>
<reference evidence="19 20" key="1">
    <citation type="submission" date="2019-09" db="EMBL/GenBank/DDBJ databases">
        <title>Hybrid Assembly of the complete Genome of the Deep-Sea Bacterium Moritella marina from long Nanopore and Illumina reads.</title>
        <authorList>
            <person name="Magin S."/>
            <person name="Georgoulis A."/>
            <person name="Papadimitriou K."/>
            <person name="Iliakis G."/>
            <person name="Vorgias C.E."/>
        </authorList>
    </citation>
    <scope>NUCLEOTIDE SEQUENCE [LARGE SCALE GENOMIC DNA]</scope>
    <source>
        <strain evidence="19 20">MP-1</strain>
    </source>
</reference>
<proteinExistence type="inferred from homology"/>
<dbReference type="KEGG" id="mmaa:FR932_12630"/>
<comment type="similarity">
    <text evidence="3 14">Belongs to the peptidase M16 family.</text>
</comment>
<evidence type="ECO:0000256" key="4">
    <source>
        <dbReference type="ARBA" id="ARBA00012449"/>
    </source>
</evidence>
<dbReference type="EC" id="3.4.24.55" evidence="4"/>
<dbReference type="FunFam" id="3.30.830.10:FF:000005">
    <property type="entry name" value="nardilysin isoform X1"/>
    <property type="match status" value="1"/>
</dbReference>
<evidence type="ECO:0000256" key="1">
    <source>
        <dbReference type="ARBA" id="ARBA00001947"/>
    </source>
</evidence>
<comment type="function">
    <text evidence="2">Endopeptidase that degrades small peptides of less than 7 kDa, such as glucagon and insulin.</text>
</comment>
<accession>A0A5J6WP00</accession>
<evidence type="ECO:0000256" key="11">
    <source>
        <dbReference type="ARBA" id="ARBA00029597"/>
    </source>
</evidence>
<dbReference type="InterPro" id="IPR011249">
    <property type="entry name" value="Metalloenz_LuxS/M16"/>
</dbReference>
<dbReference type="InterPro" id="IPR050626">
    <property type="entry name" value="Peptidase_M16"/>
</dbReference>
<evidence type="ECO:0000256" key="2">
    <source>
        <dbReference type="ARBA" id="ARBA00002184"/>
    </source>
</evidence>
<feature type="domain" description="Peptidase M16 N-terminal" evidence="15">
    <location>
        <begin position="21"/>
        <end position="158"/>
    </location>
</feature>
<dbReference type="InterPro" id="IPR001431">
    <property type="entry name" value="Pept_M16_Zn_BS"/>
</dbReference>
<organism evidence="19 20">
    <name type="scientific">Moritella marina ATCC 15381</name>
    <dbReference type="NCBI Taxonomy" id="1202962"/>
    <lineage>
        <taxon>Bacteria</taxon>
        <taxon>Pseudomonadati</taxon>
        <taxon>Pseudomonadota</taxon>
        <taxon>Gammaproteobacteria</taxon>
        <taxon>Alteromonadales</taxon>
        <taxon>Moritellaceae</taxon>
        <taxon>Moritella</taxon>
    </lineage>
</organism>
<dbReference type="AlphaFoldDB" id="A0A5J6WP00"/>
<evidence type="ECO:0000256" key="8">
    <source>
        <dbReference type="ARBA" id="ARBA00022801"/>
    </source>
</evidence>
<keyword evidence="7" id="KW-0479">Metal-binding</keyword>
<keyword evidence="10" id="KW-0482">Metalloprotease</keyword>
<dbReference type="GO" id="GO:0006508">
    <property type="term" value="P:proteolysis"/>
    <property type="evidence" value="ECO:0007669"/>
    <property type="project" value="UniProtKB-KW"/>
</dbReference>
<dbReference type="Pfam" id="PF16187">
    <property type="entry name" value="Peptidase_M16_M"/>
    <property type="match status" value="1"/>
</dbReference>
<evidence type="ECO:0000259" key="17">
    <source>
        <dbReference type="Pfam" id="PF16187"/>
    </source>
</evidence>
<feature type="domain" description="Peptidase M16 C-terminal" evidence="16">
    <location>
        <begin position="182"/>
        <end position="360"/>
    </location>
</feature>
<dbReference type="PANTHER" id="PTHR43690:SF18">
    <property type="entry name" value="INSULIN-DEGRADING ENZYME-RELATED"/>
    <property type="match status" value="1"/>
</dbReference>
<dbReference type="InterPro" id="IPR011765">
    <property type="entry name" value="Pept_M16_N"/>
</dbReference>
<evidence type="ECO:0000256" key="7">
    <source>
        <dbReference type="ARBA" id="ARBA00022723"/>
    </source>
</evidence>
<dbReference type="PANTHER" id="PTHR43690">
    <property type="entry name" value="NARDILYSIN"/>
    <property type="match status" value="1"/>
</dbReference>
<dbReference type="Gene3D" id="3.30.830.10">
    <property type="entry name" value="Metalloenzyme, LuxS/M16 peptidase-like"/>
    <property type="match status" value="4"/>
</dbReference>
<dbReference type="FunFam" id="3.30.830.10:FF:000012">
    <property type="entry name" value="Protease 3"/>
    <property type="match status" value="1"/>
</dbReference>
<keyword evidence="6" id="KW-0645">Protease</keyword>
<evidence type="ECO:0000256" key="3">
    <source>
        <dbReference type="ARBA" id="ARBA00007261"/>
    </source>
</evidence>
<evidence type="ECO:0000313" key="19">
    <source>
        <dbReference type="EMBL" id="QFI38635.1"/>
    </source>
</evidence>
<evidence type="ECO:0000259" key="16">
    <source>
        <dbReference type="Pfam" id="PF05193"/>
    </source>
</evidence>
<protein>
    <recommendedName>
        <fullName evidence="5">Protease 3</fullName>
        <ecNumber evidence="4">3.4.24.55</ecNumber>
    </recommendedName>
    <alternativeName>
        <fullName evidence="13">Pitrilysin</fullName>
    </alternativeName>
    <alternativeName>
        <fullName evidence="12">Protease III</fullName>
    </alternativeName>
    <alternativeName>
        <fullName evidence="11">Protease pi</fullName>
    </alternativeName>
</protein>
<name>A0A5J6WP00_MORMI</name>
<evidence type="ECO:0000259" key="15">
    <source>
        <dbReference type="Pfam" id="PF00675"/>
    </source>
</evidence>
<keyword evidence="9" id="KW-0862">Zinc</keyword>
<dbReference type="GO" id="GO:0046872">
    <property type="term" value="F:metal ion binding"/>
    <property type="evidence" value="ECO:0007669"/>
    <property type="project" value="UniProtKB-KW"/>
</dbReference>
<evidence type="ECO:0000256" key="6">
    <source>
        <dbReference type="ARBA" id="ARBA00022670"/>
    </source>
</evidence>
<keyword evidence="8" id="KW-0378">Hydrolase</keyword>
<evidence type="ECO:0000256" key="14">
    <source>
        <dbReference type="RuleBase" id="RU004447"/>
    </source>
</evidence>
<evidence type="ECO:0000256" key="13">
    <source>
        <dbReference type="ARBA" id="ARBA00033450"/>
    </source>
</evidence>
<dbReference type="Pfam" id="PF00675">
    <property type="entry name" value="Peptidase_M16"/>
    <property type="match status" value="1"/>
</dbReference>
<dbReference type="Pfam" id="PF22456">
    <property type="entry name" value="PqqF-like_C_4"/>
    <property type="match status" value="1"/>
</dbReference>
<evidence type="ECO:0000256" key="5">
    <source>
        <dbReference type="ARBA" id="ARBA00017565"/>
    </source>
</evidence>
<dbReference type="Pfam" id="PF05193">
    <property type="entry name" value="Peptidase_M16_C"/>
    <property type="match status" value="1"/>
</dbReference>
<sequence length="935" mass="107097">MITSPNDYKQYRHVTLPNGLVVLLIQDEHCKKSAASMSVAVGHFDDPLQHEGLAHLLEHMLFLGTDKYPTPGEYQSFISMHGGSNNAWTGTEYTNYYFDINNNYFHNALDRFAQFFIAPSFNADLLERERHAVDSEYKLKLKDDVRRFYQAHKETVNPTHPFSKFSVGNLTTLADTADYTLREELLRFYQQHYCASLMKLVIQSELSLDKQEYMLREMFSAVPNRGINAVALATPLYTETQLQQTIWVESLSGHKKLYICFPLGNILPYYQIKPLSYISQLIGDETEGSLLSLLKNKGWVTALSAGSGQTGANFKDYNVIVGLTSEGFQHISDIVECCLQYIKLIAEQGLQAWRYDEKKNFLEQAFRYQEKIPAIKNVSHLSQNLHIYQPEHVIYGDYMMTGFDIEACRFFLQQLNASNMRLMVSAPNLDTDKKAAWYDTPYRVDAFSESQKQHWADVELNEHFALPIKNLFMSSSLEALALDKANLTDKPTLIDKSNGFKTWFMQEHEFHLPKGNIFISIDSEYAIANAHNIAMTRLAVELLMEQLNSLTYQAEIAGINYHIYAHQGGFTLHLAGFAQKQLELLKLLIGHRHLQTVDNETFTSIRNQLLISWENHKQAKPINRLFSELTSVLQPNNPSSERLAKALTSIKQEQLPEYLEKVYQNISVEVLVHGDWHKSQALEIGQYVKDKLHPISTPGKETIRKLVDIRDTGSLVHEVAVEHNDAALIVYYQAPKISPKELAYYSLANHVMSSKFFYELRTQQQLGYVVGTGNIPLNRHAGLMFYVQSPHTAPTKLLDAINDFIDFFPFGMISFTEQQWQSSKQGLISKLREPDSNINGKSKRLWHSIGIKDSSFDKSERIAEALEKIERVDLIRFMVELKSRTSDRLIMATAHPTQAPDADINRDEEHPVDKFEGSYITDVETFQQQSNIFEL</sequence>
<dbReference type="EMBL" id="CP044399">
    <property type="protein sequence ID" value="QFI38635.1"/>
    <property type="molecule type" value="Genomic_DNA"/>
</dbReference>
<feature type="domain" description="Peptidase M16 middle/third" evidence="17">
    <location>
        <begin position="366"/>
        <end position="645"/>
    </location>
</feature>
<evidence type="ECO:0000256" key="9">
    <source>
        <dbReference type="ARBA" id="ARBA00022833"/>
    </source>
</evidence>
<dbReference type="SUPFAM" id="SSF63411">
    <property type="entry name" value="LuxS/MPP-like metallohydrolase"/>
    <property type="match status" value="4"/>
</dbReference>
<dbReference type="GO" id="GO:0004222">
    <property type="term" value="F:metalloendopeptidase activity"/>
    <property type="evidence" value="ECO:0007669"/>
    <property type="project" value="UniProtKB-EC"/>
</dbReference>
<dbReference type="InterPro" id="IPR007863">
    <property type="entry name" value="Peptidase_M16_C"/>
</dbReference>
<dbReference type="InterPro" id="IPR054734">
    <property type="entry name" value="PqqF-like_C_4"/>
</dbReference>
<dbReference type="RefSeq" id="WP_019628820.1">
    <property type="nucleotide sequence ID" value="NZ_ALOE01000002.1"/>
</dbReference>
<dbReference type="GO" id="GO:0005737">
    <property type="term" value="C:cytoplasm"/>
    <property type="evidence" value="ECO:0007669"/>
    <property type="project" value="UniProtKB-ARBA"/>
</dbReference>
<dbReference type="Proteomes" id="UP000327424">
    <property type="component" value="Chromosome"/>
</dbReference>
<evidence type="ECO:0000256" key="12">
    <source>
        <dbReference type="ARBA" id="ARBA00031184"/>
    </source>
</evidence>
<dbReference type="PROSITE" id="PS00143">
    <property type="entry name" value="INSULINASE"/>
    <property type="match status" value="1"/>
</dbReference>
<dbReference type="OrthoDB" id="9811314at2"/>
<evidence type="ECO:0000259" key="18">
    <source>
        <dbReference type="Pfam" id="PF22456"/>
    </source>
</evidence>
<dbReference type="InterPro" id="IPR032632">
    <property type="entry name" value="Peptidase_M16_M"/>
</dbReference>
<keyword evidence="20" id="KW-1185">Reference proteome</keyword>
<evidence type="ECO:0000256" key="10">
    <source>
        <dbReference type="ARBA" id="ARBA00023049"/>
    </source>
</evidence>
<evidence type="ECO:0000313" key="20">
    <source>
        <dbReference type="Proteomes" id="UP000327424"/>
    </source>
</evidence>
<gene>
    <name evidence="19" type="ORF">FR932_12630</name>
</gene>
<comment type="cofactor">
    <cofactor evidence="1">
        <name>Zn(2+)</name>
        <dbReference type="ChEBI" id="CHEBI:29105"/>
    </cofactor>
</comment>